<protein>
    <submittedName>
        <fullName evidence="2">Uncharacterized protein</fullName>
    </submittedName>
</protein>
<evidence type="ECO:0000313" key="3">
    <source>
        <dbReference type="Proteomes" id="UP000068250"/>
    </source>
</evidence>
<organism evidence="2 3">
    <name type="scientific">Acetobacter ghanensis</name>
    <dbReference type="NCBI Taxonomy" id="431306"/>
    <lineage>
        <taxon>Bacteria</taxon>
        <taxon>Pseudomonadati</taxon>
        <taxon>Pseudomonadota</taxon>
        <taxon>Alphaproteobacteria</taxon>
        <taxon>Acetobacterales</taxon>
        <taxon>Acetobacteraceae</taxon>
        <taxon>Acetobacter</taxon>
    </lineage>
</organism>
<keyword evidence="1" id="KW-0812">Transmembrane</keyword>
<sequence>MAQLCWYFSALLVALPATLLFRIIVIRFGRRLWLQAFRYWQFHLSQYLHFQKLLRAINYHSQLLLTPS</sequence>
<gene>
    <name evidence="2" type="ORF">AGA_1855</name>
</gene>
<proteinExistence type="predicted"/>
<evidence type="ECO:0000256" key="1">
    <source>
        <dbReference type="SAM" id="Phobius"/>
    </source>
</evidence>
<feature type="transmembrane region" description="Helical" evidence="1">
    <location>
        <begin position="6"/>
        <end position="25"/>
    </location>
</feature>
<evidence type="ECO:0000313" key="2">
    <source>
        <dbReference type="EMBL" id="CEF56231.1"/>
    </source>
</evidence>
<dbReference type="Proteomes" id="UP000068250">
    <property type="component" value="Chromosome I"/>
</dbReference>
<dbReference type="AlphaFoldDB" id="A0A0U5F6F8"/>
<dbReference type="EMBL" id="LN609302">
    <property type="protein sequence ID" value="CEF56231.1"/>
    <property type="molecule type" value="Genomic_DNA"/>
</dbReference>
<accession>A0A0U5F6F8</accession>
<keyword evidence="1" id="KW-1133">Transmembrane helix</keyword>
<reference evidence="3" key="1">
    <citation type="submission" date="2014-09" db="EMBL/GenBank/DDBJ databases">
        <authorList>
            <person name="Illeghems K.G."/>
        </authorList>
    </citation>
    <scope>NUCLEOTIDE SEQUENCE [LARGE SCALE GENOMIC DNA]</scope>
    <source>
        <strain evidence="3">LMG 23848T</strain>
    </source>
</reference>
<keyword evidence="1" id="KW-0472">Membrane</keyword>
<name>A0A0U5F6F8_9PROT</name>